<dbReference type="UniPathway" id="UPA00060">
    <property type="reaction ID" value="UER00141"/>
</dbReference>
<evidence type="ECO:0000259" key="13">
    <source>
        <dbReference type="Pfam" id="PF02581"/>
    </source>
</evidence>
<comment type="similarity">
    <text evidence="10 11">Belongs to the thiamine-phosphate synthase family.</text>
</comment>
<reference evidence="14 15" key="1">
    <citation type="submission" date="2020-05" db="EMBL/GenBank/DDBJ databases">
        <title>Complete genome sequencing of Campylobacter and Arcobacter type strains.</title>
        <authorList>
            <person name="Miller W.G."/>
            <person name="Yee E."/>
        </authorList>
    </citation>
    <scope>NUCLEOTIDE SEQUENCE [LARGE SCALE GENOMIC DNA]</scope>
    <source>
        <strain evidence="14 15">CCUG 73571</strain>
    </source>
</reference>
<feature type="binding site" evidence="10">
    <location>
        <begin position="36"/>
        <end position="40"/>
    </location>
    <ligand>
        <name>4-amino-2-methyl-5-(diphosphooxymethyl)pyrimidine</name>
        <dbReference type="ChEBI" id="CHEBI:57841"/>
    </ligand>
</feature>
<evidence type="ECO:0000256" key="8">
    <source>
        <dbReference type="ARBA" id="ARBA00047851"/>
    </source>
</evidence>
<dbReference type="GO" id="GO:0005737">
    <property type="term" value="C:cytoplasm"/>
    <property type="evidence" value="ECO:0007669"/>
    <property type="project" value="TreeGrafter"/>
</dbReference>
<feature type="binding site" evidence="10">
    <location>
        <position position="68"/>
    </location>
    <ligand>
        <name>4-amino-2-methyl-5-(diphosphooxymethyl)pyrimidine</name>
        <dbReference type="ChEBI" id="CHEBI:57841"/>
    </ligand>
</feature>
<protein>
    <recommendedName>
        <fullName evidence="10">Thiamine-phosphate synthase</fullName>
        <shortName evidence="10">TP synthase</shortName>
        <shortName evidence="10">TPS</shortName>
        <ecNumber evidence="10">2.5.1.3</ecNumber>
    </recommendedName>
    <alternativeName>
        <fullName evidence="10">Thiamine-phosphate pyrophosphorylase</fullName>
        <shortName evidence="10">TMP pyrophosphorylase</shortName>
        <shortName evidence="10">TMP-PPase</shortName>
    </alternativeName>
</protein>
<evidence type="ECO:0000256" key="12">
    <source>
        <dbReference type="RuleBase" id="RU004253"/>
    </source>
</evidence>
<evidence type="ECO:0000313" key="14">
    <source>
        <dbReference type="EMBL" id="QKF80044.1"/>
    </source>
</evidence>
<dbReference type="GO" id="GO:0009228">
    <property type="term" value="P:thiamine biosynthetic process"/>
    <property type="evidence" value="ECO:0007669"/>
    <property type="project" value="UniProtKB-KW"/>
</dbReference>
<dbReference type="InterPro" id="IPR036206">
    <property type="entry name" value="ThiamineP_synth_sf"/>
</dbReference>
<comment type="catalytic activity">
    <reaction evidence="8 10 11">
        <text>2-(2-carboxy-4-methylthiazol-5-yl)ethyl phosphate + 4-amino-2-methyl-5-(diphosphooxymethyl)pyrimidine + 2 H(+) = thiamine phosphate + CO2 + diphosphate</text>
        <dbReference type="Rhea" id="RHEA:47848"/>
        <dbReference type="ChEBI" id="CHEBI:15378"/>
        <dbReference type="ChEBI" id="CHEBI:16526"/>
        <dbReference type="ChEBI" id="CHEBI:33019"/>
        <dbReference type="ChEBI" id="CHEBI:37575"/>
        <dbReference type="ChEBI" id="CHEBI:57841"/>
        <dbReference type="ChEBI" id="CHEBI:62890"/>
        <dbReference type="EC" id="2.5.1.3"/>
    </reaction>
</comment>
<dbReference type="KEGG" id="carm:CARM_1143"/>
<evidence type="ECO:0000256" key="11">
    <source>
        <dbReference type="RuleBase" id="RU003826"/>
    </source>
</evidence>
<dbReference type="AlphaFoldDB" id="A0A7L5HSM4"/>
<dbReference type="RefSeq" id="WP_139427171.1">
    <property type="nucleotide sequence ID" value="NZ_CBCSFY010000024.1"/>
</dbReference>
<dbReference type="GO" id="GO:0009229">
    <property type="term" value="P:thiamine diphosphate biosynthetic process"/>
    <property type="evidence" value="ECO:0007669"/>
    <property type="project" value="UniProtKB-UniRule"/>
</dbReference>
<dbReference type="Proteomes" id="UP000509246">
    <property type="component" value="Chromosome"/>
</dbReference>
<dbReference type="EMBL" id="CP053825">
    <property type="protein sequence ID" value="QKF80044.1"/>
    <property type="molecule type" value="Genomic_DNA"/>
</dbReference>
<dbReference type="OrthoDB" id="9810880at2"/>
<dbReference type="Gene3D" id="3.20.20.70">
    <property type="entry name" value="Aldolase class I"/>
    <property type="match status" value="1"/>
</dbReference>
<dbReference type="InterPro" id="IPR022998">
    <property type="entry name" value="ThiamineP_synth_TenI"/>
</dbReference>
<accession>A0A7L5HSM4</accession>
<proteinExistence type="inferred from homology"/>
<keyword evidence="5 10" id="KW-0460">Magnesium</keyword>
<dbReference type="InterPro" id="IPR013785">
    <property type="entry name" value="Aldolase_TIM"/>
</dbReference>
<keyword evidence="6 10" id="KW-0784">Thiamine biosynthesis</keyword>
<keyword evidence="15" id="KW-1185">Reference proteome</keyword>
<dbReference type="GO" id="GO:0000287">
    <property type="term" value="F:magnesium ion binding"/>
    <property type="evidence" value="ECO:0007669"/>
    <property type="project" value="UniProtKB-UniRule"/>
</dbReference>
<dbReference type="PANTHER" id="PTHR20857">
    <property type="entry name" value="THIAMINE-PHOSPHATE PYROPHOSPHORYLASE"/>
    <property type="match status" value="1"/>
</dbReference>
<evidence type="ECO:0000256" key="5">
    <source>
        <dbReference type="ARBA" id="ARBA00022842"/>
    </source>
</evidence>
<comment type="pathway">
    <text evidence="2 10 12">Cofactor biosynthesis; thiamine diphosphate biosynthesis; thiamine phosphate from 4-amino-2-methyl-5-diphosphomethylpyrimidine and 4-methyl-5-(2-phosphoethyl)-thiazole: step 1/1.</text>
</comment>
<feature type="binding site" evidence="10">
    <location>
        <begin position="131"/>
        <end position="133"/>
    </location>
    <ligand>
        <name>2-[(2R,5Z)-2-carboxy-4-methylthiazol-5(2H)-ylidene]ethyl phosphate</name>
        <dbReference type="ChEBI" id="CHEBI:62899"/>
    </ligand>
</feature>
<evidence type="ECO:0000256" key="9">
    <source>
        <dbReference type="ARBA" id="ARBA00047883"/>
    </source>
</evidence>
<evidence type="ECO:0000256" key="4">
    <source>
        <dbReference type="ARBA" id="ARBA00022723"/>
    </source>
</evidence>
<comment type="catalytic activity">
    <reaction evidence="7 10 11">
        <text>4-methyl-5-(2-phosphooxyethyl)-thiazole + 4-amino-2-methyl-5-(diphosphooxymethyl)pyrimidine + H(+) = thiamine phosphate + diphosphate</text>
        <dbReference type="Rhea" id="RHEA:22328"/>
        <dbReference type="ChEBI" id="CHEBI:15378"/>
        <dbReference type="ChEBI" id="CHEBI:33019"/>
        <dbReference type="ChEBI" id="CHEBI:37575"/>
        <dbReference type="ChEBI" id="CHEBI:57841"/>
        <dbReference type="ChEBI" id="CHEBI:58296"/>
        <dbReference type="EC" id="2.5.1.3"/>
    </reaction>
</comment>
<sequence length="206" mass="22611">MKSFDIYLVASKGLRSEVEFLNIIEASLKAGLGILQLREKKLSSLEFYNLALKVKRLCDVYNTPFVVNDRIDIAMSVNASGVHIGQEDIPLKKARELLGNDKIIGISINHKNELKNIKEADYIGVGAVFATPSKKDCVVLGVDGLKEIANLSPLPVVAIGGIDENNVILLRNCKIKGVAVIRAIMDSKNPFLSTLNLKKIFSEFSK</sequence>
<dbReference type="GO" id="GO:0004789">
    <property type="term" value="F:thiamine-phosphate diphosphorylase activity"/>
    <property type="evidence" value="ECO:0007669"/>
    <property type="project" value="UniProtKB-UniRule"/>
</dbReference>
<evidence type="ECO:0000256" key="10">
    <source>
        <dbReference type="HAMAP-Rule" id="MF_00097"/>
    </source>
</evidence>
<dbReference type="GeneID" id="56586889"/>
<evidence type="ECO:0000256" key="2">
    <source>
        <dbReference type="ARBA" id="ARBA00005165"/>
    </source>
</evidence>
<dbReference type="Pfam" id="PF02581">
    <property type="entry name" value="TMP-TENI"/>
    <property type="match status" value="1"/>
</dbReference>
<evidence type="ECO:0000256" key="1">
    <source>
        <dbReference type="ARBA" id="ARBA00003814"/>
    </source>
</evidence>
<dbReference type="SUPFAM" id="SSF51391">
    <property type="entry name" value="Thiamin phosphate synthase"/>
    <property type="match status" value="1"/>
</dbReference>
<gene>
    <name evidence="10 14" type="primary">thiE</name>
    <name evidence="14" type="ORF">CARM_1143</name>
</gene>
<feature type="binding site" evidence="10">
    <location>
        <position position="88"/>
    </location>
    <ligand>
        <name>Mg(2+)</name>
        <dbReference type="ChEBI" id="CHEBI:18420"/>
    </ligand>
</feature>
<dbReference type="InterPro" id="IPR034291">
    <property type="entry name" value="TMP_synthase"/>
</dbReference>
<evidence type="ECO:0000256" key="7">
    <source>
        <dbReference type="ARBA" id="ARBA00047334"/>
    </source>
</evidence>
<comment type="catalytic activity">
    <reaction evidence="9 10 11">
        <text>2-[(2R,5Z)-2-carboxy-4-methylthiazol-5(2H)-ylidene]ethyl phosphate + 4-amino-2-methyl-5-(diphosphooxymethyl)pyrimidine + 2 H(+) = thiamine phosphate + CO2 + diphosphate</text>
        <dbReference type="Rhea" id="RHEA:47844"/>
        <dbReference type="ChEBI" id="CHEBI:15378"/>
        <dbReference type="ChEBI" id="CHEBI:16526"/>
        <dbReference type="ChEBI" id="CHEBI:33019"/>
        <dbReference type="ChEBI" id="CHEBI:37575"/>
        <dbReference type="ChEBI" id="CHEBI:57841"/>
        <dbReference type="ChEBI" id="CHEBI:62899"/>
        <dbReference type="EC" id="2.5.1.3"/>
    </reaction>
</comment>
<evidence type="ECO:0000256" key="6">
    <source>
        <dbReference type="ARBA" id="ARBA00022977"/>
    </source>
</evidence>
<dbReference type="HAMAP" id="MF_00097">
    <property type="entry name" value="TMP_synthase"/>
    <property type="match status" value="1"/>
</dbReference>
<dbReference type="PANTHER" id="PTHR20857:SF23">
    <property type="entry name" value="THIAMINE BIOSYNTHETIC BIFUNCTIONAL ENZYME"/>
    <property type="match status" value="1"/>
</dbReference>
<feature type="binding site" evidence="10">
    <location>
        <position position="69"/>
    </location>
    <ligand>
        <name>Mg(2+)</name>
        <dbReference type="ChEBI" id="CHEBI:18420"/>
    </ligand>
</feature>
<keyword evidence="4 10" id="KW-0479">Metal-binding</keyword>
<feature type="domain" description="Thiamine phosphate synthase/TenI" evidence="13">
    <location>
        <begin position="6"/>
        <end position="184"/>
    </location>
</feature>
<evidence type="ECO:0000313" key="15">
    <source>
        <dbReference type="Proteomes" id="UP000509246"/>
    </source>
</evidence>
<dbReference type="FunFam" id="3.20.20.70:FF:000096">
    <property type="entry name" value="Thiamine-phosphate synthase"/>
    <property type="match status" value="1"/>
</dbReference>
<dbReference type="EC" id="2.5.1.3" evidence="10"/>
<comment type="function">
    <text evidence="1 10">Condenses 4-methyl-5-(beta-hydroxyethyl)thiazole monophosphate (THZ-P) and 2-methyl-4-amino-5-hydroxymethyl pyrimidine pyrophosphate (HMP-PP) to form thiamine monophosphate (TMP).</text>
</comment>
<name>A0A7L5HSM4_9BACT</name>
<dbReference type="NCBIfam" id="TIGR00693">
    <property type="entry name" value="thiE"/>
    <property type="match status" value="1"/>
</dbReference>
<comment type="cofactor">
    <cofactor evidence="10">
        <name>Mg(2+)</name>
        <dbReference type="ChEBI" id="CHEBI:18420"/>
    </cofactor>
    <text evidence="10">Binds 1 Mg(2+) ion per subunit.</text>
</comment>
<dbReference type="CDD" id="cd00564">
    <property type="entry name" value="TMP_TenI"/>
    <property type="match status" value="1"/>
</dbReference>
<feature type="binding site" evidence="10">
    <location>
        <position position="134"/>
    </location>
    <ligand>
        <name>4-amino-2-methyl-5-(diphosphooxymethyl)pyrimidine</name>
        <dbReference type="ChEBI" id="CHEBI:57841"/>
    </ligand>
</feature>
<comment type="caution">
    <text evidence="10">Lacks conserved residue(s) required for the propagation of feature annotation.</text>
</comment>
<keyword evidence="3 10" id="KW-0808">Transferase</keyword>
<organism evidence="14 15">
    <name type="scientific">Campylobacter armoricus</name>
    <dbReference type="NCBI Taxonomy" id="2505970"/>
    <lineage>
        <taxon>Bacteria</taxon>
        <taxon>Pseudomonadati</taxon>
        <taxon>Campylobacterota</taxon>
        <taxon>Epsilonproteobacteria</taxon>
        <taxon>Campylobacterales</taxon>
        <taxon>Campylobacteraceae</taxon>
        <taxon>Campylobacter</taxon>
    </lineage>
</organism>
<evidence type="ECO:0000256" key="3">
    <source>
        <dbReference type="ARBA" id="ARBA00022679"/>
    </source>
</evidence>
<feature type="binding site" evidence="10">
    <location>
        <position position="107"/>
    </location>
    <ligand>
        <name>4-amino-2-methyl-5-(diphosphooxymethyl)pyrimidine</name>
        <dbReference type="ChEBI" id="CHEBI:57841"/>
    </ligand>
</feature>
<feature type="binding site" evidence="10">
    <location>
        <position position="161"/>
    </location>
    <ligand>
        <name>2-[(2R,5Z)-2-carboxy-4-methylthiazol-5(2H)-ylidene]ethyl phosphate</name>
        <dbReference type="ChEBI" id="CHEBI:62899"/>
    </ligand>
</feature>